<dbReference type="InterPro" id="IPR002919">
    <property type="entry name" value="TIL_dom"/>
</dbReference>
<dbReference type="InterPro" id="IPR051368">
    <property type="entry name" value="SerProtInhib-TIL_Domain"/>
</dbReference>
<dbReference type="RefSeq" id="XP_005177634.1">
    <property type="nucleotide sequence ID" value="XM_005177577.3"/>
</dbReference>
<evidence type="ECO:0000313" key="5">
    <source>
        <dbReference type="EnsemblMetazoa" id="MDOA008287-PA"/>
    </source>
</evidence>
<dbReference type="InterPro" id="IPR036084">
    <property type="entry name" value="Ser_inhib-like_sf"/>
</dbReference>
<feature type="signal peptide" evidence="3">
    <location>
        <begin position="1"/>
        <end position="24"/>
    </location>
</feature>
<evidence type="ECO:0000256" key="2">
    <source>
        <dbReference type="ARBA" id="ARBA00023157"/>
    </source>
</evidence>
<reference evidence="7" key="2">
    <citation type="submission" date="2025-04" db="UniProtKB">
        <authorList>
            <consortium name="RefSeq"/>
        </authorList>
    </citation>
    <scope>IDENTIFICATION</scope>
    <source>
        <strain evidence="7">Aabys</strain>
    </source>
</reference>
<evidence type="ECO:0000313" key="7">
    <source>
        <dbReference type="RefSeq" id="XP_005177634.1"/>
    </source>
</evidence>
<gene>
    <name evidence="5" type="primary">101891912</name>
    <name evidence="7" type="synonym">LOC101891912</name>
</gene>
<protein>
    <submittedName>
        <fullName evidence="7">Chymotrypsin inhibitor</fullName>
    </submittedName>
</protein>
<dbReference type="Proteomes" id="UP001652621">
    <property type="component" value="Unplaced"/>
</dbReference>
<evidence type="ECO:0000313" key="6">
    <source>
        <dbReference type="Proteomes" id="UP001652621"/>
    </source>
</evidence>
<dbReference type="AlphaFoldDB" id="A0A1I8MTH3"/>
<keyword evidence="3" id="KW-0732">Signal</keyword>
<dbReference type="SUPFAM" id="SSF57567">
    <property type="entry name" value="Serine protease inhibitors"/>
    <property type="match status" value="1"/>
</dbReference>
<feature type="domain" description="TIL" evidence="4">
    <location>
        <begin position="29"/>
        <end position="82"/>
    </location>
</feature>
<name>A0A1I8MTH3_MUSDO</name>
<dbReference type="eggNOG" id="ENOG502RTQ9">
    <property type="taxonomic scope" value="Eukaryota"/>
</dbReference>
<dbReference type="KEGG" id="mde:101891912"/>
<organism evidence="5">
    <name type="scientific">Musca domestica</name>
    <name type="common">House fly</name>
    <dbReference type="NCBI Taxonomy" id="7370"/>
    <lineage>
        <taxon>Eukaryota</taxon>
        <taxon>Metazoa</taxon>
        <taxon>Ecdysozoa</taxon>
        <taxon>Arthropoda</taxon>
        <taxon>Hexapoda</taxon>
        <taxon>Insecta</taxon>
        <taxon>Pterygota</taxon>
        <taxon>Neoptera</taxon>
        <taxon>Endopterygota</taxon>
        <taxon>Diptera</taxon>
        <taxon>Brachycera</taxon>
        <taxon>Muscomorpha</taxon>
        <taxon>Muscoidea</taxon>
        <taxon>Muscidae</taxon>
        <taxon>Musca</taxon>
    </lineage>
</organism>
<dbReference type="OrthoDB" id="6236007at2759"/>
<evidence type="ECO:0000256" key="1">
    <source>
        <dbReference type="ARBA" id="ARBA00022690"/>
    </source>
</evidence>
<reference evidence="5" key="1">
    <citation type="submission" date="2020-05" db="UniProtKB">
        <authorList>
            <consortium name="EnsemblMetazoa"/>
        </authorList>
    </citation>
    <scope>IDENTIFICATION</scope>
    <source>
        <strain evidence="5">Aabys</strain>
    </source>
</reference>
<dbReference type="CDD" id="cd19941">
    <property type="entry name" value="TIL"/>
    <property type="match status" value="1"/>
</dbReference>
<dbReference type="GeneID" id="101891912"/>
<dbReference type="PANTHER" id="PTHR23259:SF70">
    <property type="entry name" value="ACCESSORY GLAND PROTEIN ACP62F-RELATED"/>
    <property type="match status" value="1"/>
</dbReference>
<dbReference type="VEuPathDB" id="VectorBase:MDOMA2_017027"/>
<feature type="chain" id="PRO_5044560803" evidence="3">
    <location>
        <begin position="25"/>
        <end position="82"/>
    </location>
</feature>
<evidence type="ECO:0000259" key="4">
    <source>
        <dbReference type="Pfam" id="PF01826"/>
    </source>
</evidence>
<dbReference type="GO" id="GO:0030414">
    <property type="term" value="F:peptidase inhibitor activity"/>
    <property type="evidence" value="ECO:0007669"/>
    <property type="project" value="UniProtKB-KW"/>
</dbReference>
<keyword evidence="2" id="KW-1015">Disulfide bond</keyword>
<accession>A0A1I8MTH3</accession>
<dbReference type="STRING" id="7370.A0A1I8MTH3"/>
<dbReference type="Gene3D" id="2.10.25.10">
    <property type="entry name" value="Laminin"/>
    <property type="match status" value="1"/>
</dbReference>
<dbReference type="EnsemblMetazoa" id="MDOA008287-RA">
    <property type="protein sequence ID" value="MDOA008287-PA"/>
    <property type="gene ID" value="MDOA008287"/>
</dbReference>
<dbReference type="Pfam" id="PF01826">
    <property type="entry name" value="TIL"/>
    <property type="match status" value="1"/>
</dbReference>
<evidence type="ECO:0000256" key="3">
    <source>
        <dbReference type="SAM" id="SignalP"/>
    </source>
</evidence>
<keyword evidence="1" id="KW-0646">Protease inhibitor</keyword>
<sequence>MAKVFQQLLILFAVLALFAGQGFAAPQECGENQEFTTCGTACPLKCNTPEPSFCTLQCVIGCQCKQGYRLNDSGACVLTKDC</sequence>
<dbReference type="VEuPathDB" id="VectorBase:MDOA008287"/>
<dbReference type="PANTHER" id="PTHR23259">
    <property type="entry name" value="RIDDLE"/>
    <property type="match status" value="1"/>
</dbReference>
<keyword evidence="6" id="KW-1185">Reference proteome</keyword>
<proteinExistence type="predicted"/>